<feature type="compositionally biased region" description="Basic and acidic residues" evidence="1">
    <location>
        <begin position="28"/>
        <end position="43"/>
    </location>
</feature>
<dbReference type="AlphaFoldDB" id="A0AAE0I6E7"/>
<dbReference type="EMBL" id="JAUEDM010000004">
    <property type="protein sequence ID" value="KAK3319372.1"/>
    <property type="molecule type" value="Genomic_DNA"/>
</dbReference>
<comment type="caution">
    <text evidence="2">The sequence shown here is derived from an EMBL/GenBank/DDBJ whole genome shotgun (WGS) entry which is preliminary data.</text>
</comment>
<reference evidence="2" key="2">
    <citation type="submission" date="2023-06" db="EMBL/GenBank/DDBJ databases">
        <authorList>
            <consortium name="Lawrence Berkeley National Laboratory"/>
            <person name="Haridas S."/>
            <person name="Hensen N."/>
            <person name="Bonometti L."/>
            <person name="Westerberg I."/>
            <person name="Brannstrom I.O."/>
            <person name="Guillou S."/>
            <person name="Cros-Aarteil S."/>
            <person name="Calhoun S."/>
            <person name="Kuo A."/>
            <person name="Mondo S."/>
            <person name="Pangilinan J."/>
            <person name="Riley R."/>
            <person name="Labutti K."/>
            <person name="Andreopoulos B."/>
            <person name="Lipzen A."/>
            <person name="Chen C."/>
            <person name="Yanf M."/>
            <person name="Daum C."/>
            <person name="Ng V."/>
            <person name="Clum A."/>
            <person name="Steindorff A."/>
            <person name="Ohm R."/>
            <person name="Martin F."/>
            <person name="Silar P."/>
            <person name="Natvig D."/>
            <person name="Lalanne C."/>
            <person name="Gautier V."/>
            <person name="Ament-Velasquez S.L."/>
            <person name="Kruys A."/>
            <person name="Hutchinson M.I."/>
            <person name="Powell A.J."/>
            <person name="Barry K."/>
            <person name="Miller A.N."/>
            <person name="Grigoriev I.V."/>
            <person name="Debuchy R."/>
            <person name="Gladieux P."/>
            <person name="Thoren M.H."/>
            <person name="Johannesson H."/>
        </authorList>
    </citation>
    <scope>NUCLEOTIDE SEQUENCE</scope>
    <source>
        <strain evidence="2">CBS 118394</strain>
    </source>
</reference>
<organism evidence="2 3">
    <name type="scientific">Apodospora peruviana</name>
    <dbReference type="NCBI Taxonomy" id="516989"/>
    <lineage>
        <taxon>Eukaryota</taxon>
        <taxon>Fungi</taxon>
        <taxon>Dikarya</taxon>
        <taxon>Ascomycota</taxon>
        <taxon>Pezizomycotina</taxon>
        <taxon>Sordariomycetes</taxon>
        <taxon>Sordariomycetidae</taxon>
        <taxon>Sordariales</taxon>
        <taxon>Lasiosphaeriaceae</taxon>
        <taxon>Apodospora</taxon>
    </lineage>
</organism>
<proteinExistence type="predicted"/>
<evidence type="ECO:0000313" key="2">
    <source>
        <dbReference type="EMBL" id="KAK3319372.1"/>
    </source>
</evidence>
<sequence length="102" mass="12552">MQQRISWPRGNFLRDEALGETAQWEWRQEGMSDRDRKQLRRDPLPFNGDDDNLYGYYVQDVIRRWGYVMWDAWRLERTGAKELLMRQWEEDWGDSNPRDNLL</sequence>
<evidence type="ECO:0000256" key="1">
    <source>
        <dbReference type="SAM" id="MobiDB-lite"/>
    </source>
</evidence>
<reference evidence="2" key="1">
    <citation type="journal article" date="2023" name="Mol. Phylogenet. Evol.">
        <title>Genome-scale phylogeny and comparative genomics of the fungal order Sordariales.</title>
        <authorList>
            <person name="Hensen N."/>
            <person name="Bonometti L."/>
            <person name="Westerberg I."/>
            <person name="Brannstrom I.O."/>
            <person name="Guillou S."/>
            <person name="Cros-Aarteil S."/>
            <person name="Calhoun S."/>
            <person name="Haridas S."/>
            <person name="Kuo A."/>
            <person name="Mondo S."/>
            <person name="Pangilinan J."/>
            <person name="Riley R."/>
            <person name="LaButti K."/>
            <person name="Andreopoulos B."/>
            <person name="Lipzen A."/>
            <person name="Chen C."/>
            <person name="Yan M."/>
            <person name="Daum C."/>
            <person name="Ng V."/>
            <person name="Clum A."/>
            <person name="Steindorff A."/>
            <person name="Ohm R.A."/>
            <person name="Martin F."/>
            <person name="Silar P."/>
            <person name="Natvig D.O."/>
            <person name="Lalanne C."/>
            <person name="Gautier V."/>
            <person name="Ament-Velasquez S.L."/>
            <person name="Kruys A."/>
            <person name="Hutchinson M.I."/>
            <person name="Powell A.J."/>
            <person name="Barry K."/>
            <person name="Miller A.N."/>
            <person name="Grigoriev I.V."/>
            <person name="Debuchy R."/>
            <person name="Gladieux P."/>
            <person name="Hiltunen Thoren M."/>
            <person name="Johannesson H."/>
        </authorList>
    </citation>
    <scope>NUCLEOTIDE SEQUENCE</scope>
    <source>
        <strain evidence="2">CBS 118394</strain>
    </source>
</reference>
<accession>A0AAE0I6E7</accession>
<feature type="region of interest" description="Disordered" evidence="1">
    <location>
        <begin position="28"/>
        <end position="48"/>
    </location>
</feature>
<protein>
    <submittedName>
        <fullName evidence="2">Uncharacterized protein</fullName>
    </submittedName>
</protein>
<gene>
    <name evidence="2" type="ORF">B0H66DRAFT_603913</name>
</gene>
<evidence type="ECO:0000313" key="3">
    <source>
        <dbReference type="Proteomes" id="UP001283341"/>
    </source>
</evidence>
<keyword evidence="3" id="KW-1185">Reference proteome</keyword>
<name>A0AAE0I6E7_9PEZI</name>
<dbReference type="Proteomes" id="UP001283341">
    <property type="component" value="Unassembled WGS sequence"/>
</dbReference>